<gene>
    <name evidence="2" type="ORF">PIIN_09007</name>
</gene>
<feature type="region of interest" description="Disordered" evidence="1">
    <location>
        <begin position="117"/>
        <end position="150"/>
    </location>
</feature>
<dbReference type="Proteomes" id="UP000007148">
    <property type="component" value="Unassembled WGS sequence"/>
</dbReference>
<protein>
    <submittedName>
        <fullName evidence="2">Uncharacterized protein</fullName>
    </submittedName>
</protein>
<feature type="compositionally biased region" description="Polar residues" evidence="1">
    <location>
        <begin position="53"/>
        <end position="64"/>
    </location>
</feature>
<accession>G4TUM9</accession>
<sequence length="150" mass="16420">MRDVTFRANEQLKTVEEDISALSYLLATLNEAETERAQSSSGAKAANEDQDTSPRSNNIDITSLYTSEEARVPALEDAESVRELLQKLEAAEEIASGVEGKVDALLSGLEELLSSMVSDVADEVDQTGNDEDDRAVEQSEERKDHEEDAK</sequence>
<dbReference type="AlphaFoldDB" id="G4TUM9"/>
<dbReference type="EMBL" id="CAFZ01000386">
    <property type="protein sequence ID" value="CCA75022.1"/>
    <property type="molecule type" value="Genomic_DNA"/>
</dbReference>
<keyword evidence="3" id="KW-1185">Reference proteome</keyword>
<evidence type="ECO:0000313" key="2">
    <source>
        <dbReference type="EMBL" id="CCA75022.1"/>
    </source>
</evidence>
<name>G4TUM9_SERID</name>
<feature type="compositionally biased region" description="Acidic residues" evidence="1">
    <location>
        <begin position="120"/>
        <end position="134"/>
    </location>
</feature>
<feature type="compositionally biased region" description="Basic and acidic residues" evidence="1">
    <location>
        <begin position="135"/>
        <end position="150"/>
    </location>
</feature>
<reference evidence="2 3" key="1">
    <citation type="journal article" date="2011" name="PLoS Pathog.">
        <title>Endophytic Life Strategies Decoded by Genome and Transcriptome Analyses of the Mutualistic Root Symbiont Piriformospora indica.</title>
        <authorList>
            <person name="Zuccaro A."/>
            <person name="Lahrmann U."/>
            <person name="Guldener U."/>
            <person name="Langen G."/>
            <person name="Pfiffi S."/>
            <person name="Biedenkopf D."/>
            <person name="Wong P."/>
            <person name="Samans B."/>
            <person name="Grimm C."/>
            <person name="Basiewicz M."/>
            <person name="Murat C."/>
            <person name="Martin F."/>
            <person name="Kogel K.H."/>
        </authorList>
    </citation>
    <scope>NUCLEOTIDE SEQUENCE [LARGE SCALE GENOMIC DNA]</scope>
    <source>
        <strain evidence="2 3">DSM 11827</strain>
    </source>
</reference>
<feature type="region of interest" description="Disordered" evidence="1">
    <location>
        <begin position="33"/>
        <end position="64"/>
    </location>
</feature>
<dbReference type="InParanoid" id="G4TUM9"/>
<evidence type="ECO:0000313" key="3">
    <source>
        <dbReference type="Proteomes" id="UP000007148"/>
    </source>
</evidence>
<comment type="caution">
    <text evidence="2">The sequence shown here is derived from an EMBL/GenBank/DDBJ whole genome shotgun (WGS) entry which is preliminary data.</text>
</comment>
<dbReference type="HOGENOM" id="CLU_1741298_0_0_1"/>
<evidence type="ECO:0000256" key="1">
    <source>
        <dbReference type="SAM" id="MobiDB-lite"/>
    </source>
</evidence>
<proteinExistence type="predicted"/>
<organism evidence="2 3">
    <name type="scientific">Serendipita indica (strain DSM 11827)</name>
    <name type="common">Root endophyte fungus</name>
    <name type="synonym">Piriformospora indica</name>
    <dbReference type="NCBI Taxonomy" id="1109443"/>
    <lineage>
        <taxon>Eukaryota</taxon>
        <taxon>Fungi</taxon>
        <taxon>Dikarya</taxon>
        <taxon>Basidiomycota</taxon>
        <taxon>Agaricomycotina</taxon>
        <taxon>Agaricomycetes</taxon>
        <taxon>Sebacinales</taxon>
        <taxon>Serendipitaceae</taxon>
        <taxon>Serendipita</taxon>
    </lineage>
</organism>